<dbReference type="SUPFAM" id="SSF55021">
    <property type="entry name" value="ACT-like"/>
    <property type="match status" value="2"/>
</dbReference>
<dbReference type="NCBIfam" id="NF008864">
    <property type="entry name" value="PRK11895.1"/>
    <property type="match status" value="1"/>
</dbReference>
<dbReference type="InterPro" id="IPR002912">
    <property type="entry name" value="ACT_dom"/>
</dbReference>
<dbReference type="GO" id="GO:1990610">
    <property type="term" value="F:acetolactate synthase regulator activity"/>
    <property type="evidence" value="ECO:0007669"/>
    <property type="project" value="UniProtKB-UniRule"/>
</dbReference>
<dbReference type="PANTHER" id="PTHR30239">
    <property type="entry name" value="ACETOLACTATE SYNTHASE SMALL SUBUNIT"/>
    <property type="match status" value="1"/>
</dbReference>
<dbReference type="Pfam" id="PF22629">
    <property type="entry name" value="ACT_AHAS_ss"/>
    <property type="match status" value="1"/>
</dbReference>
<comment type="catalytic activity">
    <reaction evidence="7 8">
        <text>2 pyruvate + H(+) = (2S)-2-acetolactate + CO2</text>
        <dbReference type="Rhea" id="RHEA:25249"/>
        <dbReference type="ChEBI" id="CHEBI:15361"/>
        <dbReference type="ChEBI" id="CHEBI:15378"/>
        <dbReference type="ChEBI" id="CHEBI:16526"/>
        <dbReference type="ChEBI" id="CHEBI:58476"/>
        <dbReference type="EC" id="2.2.1.6"/>
    </reaction>
</comment>
<sequence>MANFEVISILVENNAGILARISSLFARRGFNIETLTVSVTNDPRYSRITLTVVVEEHELHQIVSQTDKLEEVVEIEVLNQKECVFREIVLIKVKADEEKRGRIAEVAKIYKATVVDLSPNSMIIELTGKPDKVDAFLKLLNEDYEILEVCRTGVTGMKRI</sequence>
<dbReference type="Pfam" id="PF10369">
    <property type="entry name" value="ALS_ss_C"/>
    <property type="match status" value="1"/>
</dbReference>
<dbReference type="InterPro" id="IPR045865">
    <property type="entry name" value="ACT-like_dom_sf"/>
</dbReference>
<dbReference type="InterPro" id="IPR039557">
    <property type="entry name" value="AHAS_ACT"/>
</dbReference>
<dbReference type="UniPathway" id="UPA00049">
    <property type="reaction ID" value="UER00059"/>
</dbReference>
<keyword evidence="6 8" id="KW-0100">Branched-chain amino acid biosynthesis</keyword>
<dbReference type="RefSeq" id="WP_127724647.1">
    <property type="nucleotide sequence ID" value="NZ_RLIH01000008.1"/>
</dbReference>
<evidence type="ECO:0000313" key="11">
    <source>
        <dbReference type="Proteomes" id="UP000288812"/>
    </source>
</evidence>
<evidence type="ECO:0000256" key="7">
    <source>
        <dbReference type="ARBA" id="ARBA00048670"/>
    </source>
</evidence>
<organism evidence="10 11">
    <name type="scientific">Anaerosphaera multitolerans</name>
    <dbReference type="NCBI Taxonomy" id="2487351"/>
    <lineage>
        <taxon>Bacteria</taxon>
        <taxon>Bacillati</taxon>
        <taxon>Bacillota</taxon>
        <taxon>Tissierellia</taxon>
        <taxon>Tissierellales</taxon>
        <taxon>Peptoniphilaceae</taxon>
        <taxon>Anaerosphaera</taxon>
    </lineage>
</organism>
<comment type="pathway">
    <text evidence="2 8">Amino-acid biosynthesis; L-valine biosynthesis; L-valine from pyruvate: step 1/4.</text>
</comment>
<keyword evidence="11" id="KW-1185">Reference proteome</keyword>
<evidence type="ECO:0000256" key="6">
    <source>
        <dbReference type="ARBA" id="ARBA00023304"/>
    </source>
</evidence>
<evidence type="ECO:0000256" key="4">
    <source>
        <dbReference type="ARBA" id="ARBA00011744"/>
    </source>
</evidence>
<evidence type="ECO:0000256" key="8">
    <source>
        <dbReference type="RuleBase" id="RU368092"/>
    </source>
</evidence>
<keyword evidence="5 8" id="KW-0028">Amino-acid biosynthesis</keyword>
<dbReference type="AlphaFoldDB" id="A0A437S6I4"/>
<dbReference type="PANTHER" id="PTHR30239:SF0">
    <property type="entry name" value="ACETOLACTATE SYNTHASE SMALL SUBUNIT 1, CHLOROPLASTIC"/>
    <property type="match status" value="1"/>
</dbReference>
<dbReference type="CDD" id="cd04878">
    <property type="entry name" value="ACT_AHAS"/>
    <property type="match status" value="1"/>
</dbReference>
<accession>A0A437S6I4</accession>
<dbReference type="GO" id="GO:0009097">
    <property type="term" value="P:isoleucine biosynthetic process"/>
    <property type="evidence" value="ECO:0007669"/>
    <property type="project" value="UniProtKB-UniRule"/>
</dbReference>
<dbReference type="Proteomes" id="UP000288812">
    <property type="component" value="Unassembled WGS sequence"/>
</dbReference>
<keyword evidence="8 10" id="KW-0808">Transferase</keyword>
<evidence type="ECO:0000256" key="5">
    <source>
        <dbReference type="ARBA" id="ARBA00022605"/>
    </source>
</evidence>
<dbReference type="UniPathway" id="UPA00047">
    <property type="reaction ID" value="UER00055"/>
</dbReference>
<proteinExistence type="inferred from homology"/>
<dbReference type="InterPro" id="IPR054480">
    <property type="entry name" value="AHAS_small-like_ACT"/>
</dbReference>
<dbReference type="InterPro" id="IPR004789">
    <property type="entry name" value="Acetalactate_synth_ssu"/>
</dbReference>
<dbReference type="NCBIfam" id="TIGR00119">
    <property type="entry name" value="acolac_sm"/>
    <property type="match status" value="1"/>
</dbReference>
<comment type="function">
    <text evidence="8">Catalyzes the conversion of 2 pyruvate molecules into acetolactate in the first common step of the biosynthetic pathway of the branched-amino acids such as leucine, isoleucine, and valine.</text>
</comment>
<protein>
    <recommendedName>
        <fullName evidence="8">Acetolactate synthase small subunit</fullName>
        <shortName evidence="8">AHAS</shortName>
        <shortName evidence="8">ALS</shortName>
        <ecNumber evidence="8">2.2.1.6</ecNumber>
    </recommendedName>
    <alternativeName>
        <fullName evidence="8">Acetohydroxy-acid synthase small subunit</fullName>
    </alternativeName>
</protein>
<dbReference type="GO" id="GO:0009099">
    <property type="term" value="P:L-valine biosynthetic process"/>
    <property type="evidence" value="ECO:0007669"/>
    <property type="project" value="UniProtKB-UniRule"/>
</dbReference>
<evidence type="ECO:0000256" key="1">
    <source>
        <dbReference type="ARBA" id="ARBA00004974"/>
    </source>
</evidence>
<dbReference type="Gene3D" id="3.30.70.260">
    <property type="match status" value="1"/>
</dbReference>
<dbReference type="EMBL" id="RLIH01000008">
    <property type="protein sequence ID" value="RVU54600.1"/>
    <property type="molecule type" value="Genomic_DNA"/>
</dbReference>
<dbReference type="GO" id="GO:0005829">
    <property type="term" value="C:cytosol"/>
    <property type="evidence" value="ECO:0007669"/>
    <property type="project" value="TreeGrafter"/>
</dbReference>
<dbReference type="Gene3D" id="3.30.70.1150">
    <property type="entry name" value="ACT-like. Chain A, domain 2"/>
    <property type="match status" value="1"/>
</dbReference>
<dbReference type="GO" id="GO:0003984">
    <property type="term" value="F:acetolactate synthase activity"/>
    <property type="evidence" value="ECO:0007669"/>
    <property type="project" value="UniProtKB-UniRule"/>
</dbReference>
<comment type="caution">
    <text evidence="10">The sequence shown here is derived from an EMBL/GenBank/DDBJ whole genome shotgun (WGS) entry which is preliminary data.</text>
</comment>
<reference evidence="10 11" key="1">
    <citation type="submission" date="2018-11" db="EMBL/GenBank/DDBJ databases">
        <title>Genome sequencing and assembly of Anaerosphaera sp. nov., GS7-6-2.</title>
        <authorList>
            <person name="Rettenmaier R."/>
            <person name="Liebl W."/>
            <person name="Zverlov V."/>
        </authorList>
    </citation>
    <scope>NUCLEOTIDE SEQUENCE [LARGE SCALE GENOMIC DNA]</scope>
    <source>
        <strain evidence="10 11">GS7-6-2</strain>
    </source>
</reference>
<feature type="domain" description="ACT" evidence="9">
    <location>
        <begin position="6"/>
        <end position="80"/>
    </location>
</feature>
<dbReference type="InterPro" id="IPR019455">
    <property type="entry name" value="Acetolactate_synth_ssu_C"/>
</dbReference>
<comment type="subunit">
    <text evidence="4 8">Dimer of large and small chains.</text>
</comment>
<evidence type="ECO:0000256" key="3">
    <source>
        <dbReference type="ARBA" id="ARBA00006341"/>
    </source>
</evidence>
<dbReference type="FunFam" id="3.30.70.1150:FF:000001">
    <property type="entry name" value="Acetolactate synthase small subunit"/>
    <property type="match status" value="1"/>
</dbReference>
<name>A0A437S6I4_9FIRM</name>
<dbReference type="InterPro" id="IPR027271">
    <property type="entry name" value="Acetolactate_synth/TF_NikR_C"/>
</dbReference>
<evidence type="ECO:0000313" key="10">
    <source>
        <dbReference type="EMBL" id="RVU54600.1"/>
    </source>
</evidence>
<comment type="similarity">
    <text evidence="3 8">Belongs to the acetolactate synthase small subunit family.</text>
</comment>
<dbReference type="PROSITE" id="PS51671">
    <property type="entry name" value="ACT"/>
    <property type="match status" value="1"/>
</dbReference>
<comment type="pathway">
    <text evidence="1 8">Amino-acid biosynthesis; L-isoleucine biosynthesis; L-isoleucine from 2-oxobutanoate: step 1/4.</text>
</comment>
<dbReference type="OrthoDB" id="9787365at2"/>
<evidence type="ECO:0000259" key="9">
    <source>
        <dbReference type="PROSITE" id="PS51671"/>
    </source>
</evidence>
<dbReference type="EC" id="2.2.1.6" evidence="8"/>
<evidence type="ECO:0000256" key="2">
    <source>
        <dbReference type="ARBA" id="ARBA00005025"/>
    </source>
</evidence>
<gene>
    <name evidence="10" type="primary">ilvN</name>
    <name evidence="10" type="ORF">EF514_06650</name>
</gene>